<keyword evidence="10" id="KW-0460">Magnesium</keyword>
<evidence type="ECO:0000256" key="2">
    <source>
        <dbReference type="ARBA" id="ARBA00001946"/>
    </source>
</evidence>
<evidence type="ECO:0000256" key="4">
    <source>
        <dbReference type="ARBA" id="ARBA00010441"/>
    </source>
</evidence>
<evidence type="ECO:0000256" key="10">
    <source>
        <dbReference type="ARBA" id="ARBA00022842"/>
    </source>
</evidence>
<evidence type="ECO:0000256" key="1">
    <source>
        <dbReference type="ARBA" id="ARBA00001936"/>
    </source>
</evidence>
<dbReference type="InterPro" id="IPR000462">
    <property type="entry name" value="CDP-OH_P_trans"/>
</dbReference>
<dbReference type="PANTHER" id="PTHR15362">
    <property type="entry name" value="PHOSPHATIDYLINOSITOL SYNTHASE"/>
    <property type="match status" value="1"/>
</dbReference>
<keyword evidence="13 16" id="KW-0472">Membrane</keyword>
<feature type="transmembrane region" description="Helical" evidence="18">
    <location>
        <begin position="74"/>
        <end position="99"/>
    </location>
</feature>
<comment type="catalytic activity">
    <reaction evidence="16">
        <text>a CDP-1,2-diacyl-sn-glycerol + myo-inositol = a 1,2-diacyl-sn-glycero-3-phospho-(1D-myo-inositol) + CMP + H(+)</text>
        <dbReference type="Rhea" id="RHEA:11580"/>
        <dbReference type="ChEBI" id="CHEBI:15378"/>
        <dbReference type="ChEBI" id="CHEBI:17268"/>
        <dbReference type="ChEBI" id="CHEBI:57880"/>
        <dbReference type="ChEBI" id="CHEBI:58332"/>
        <dbReference type="ChEBI" id="CHEBI:60377"/>
        <dbReference type="EC" id="2.7.8.11"/>
    </reaction>
</comment>
<evidence type="ECO:0000256" key="17">
    <source>
        <dbReference type="RuleBase" id="RU003750"/>
    </source>
</evidence>
<name>A0ABQ9XKF6_9EUKA</name>
<dbReference type="GO" id="GO:0003881">
    <property type="term" value="F:CDP-diacylglycerol-inositol 3-phosphatidyltransferase activity"/>
    <property type="evidence" value="ECO:0007669"/>
    <property type="project" value="UniProtKB-EC"/>
</dbReference>
<keyword evidence="11 18" id="KW-1133">Transmembrane helix</keyword>
<dbReference type="InterPro" id="IPR014387">
    <property type="entry name" value="CDP_diag_ino_3_P_euk"/>
</dbReference>
<evidence type="ECO:0000256" key="14">
    <source>
        <dbReference type="ARBA" id="ARBA00023209"/>
    </source>
</evidence>
<dbReference type="InterPro" id="IPR043130">
    <property type="entry name" value="CDP-OH_PTrfase_TM_dom"/>
</dbReference>
<dbReference type="PIRSF" id="PIRSF000848">
    <property type="entry name" value="CDP_diag_ino_3_P"/>
    <property type="match status" value="1"/>
</dbReference>
<dbReference type="PANTHER" id="PTHR15362:SF4">
    <property type="entry name" value="CDP-DIACYLGLYCEROL--INOSITOL 3-PHOSPHATIDYLTRANSFERASE"/>
    <property type="match status" value="1"/>
</dbReference>
<evidence type="ECO:0000256" key="8">
    <source>
        <dbReference type="ARBA" id="ARBA00022692"/>
    </source>
</evidence>
<comment type="caution">
    <text evidence="19">The sequence shown here is derived from an EMBL/GenBank/DDBJ whole genome shotgun (WGS) entry which is preliminary data.</text>
</comment>
<dbReference type="EMBL" id="JARBJD010000112">
    <property type="protein sequence ID" value="KAK2951828.1"/>
    <property type="molecule type" value="Genomic_DNA"/>
</dbReference>
<dbReference type="Pfam" id="PF01066">
    <property type="entry name" value="CDP-OH_P_transf"/>
    <property type="match status" value="1"/>
</dbReference>
<sequence length="173" mass="19654">MSRNPIYTYLPNLIGYVRLLLALLSIVFYNQPGIFFFCYFACFCGDGLDGYAARKTNHVTLFGSLLDMFTDRGCIVALFCNLASLYPMLSGFFMALAFLDVASHFVRMYSSQLLGFTSHKDSKSSHSTPLLNMYYKSRTVTVLKIYIHVQQLRSGMMDIADTELKTLKKSHKT</sequence>
<evidence type="ECO:0000313" key="19">
    <source>
        <dbReference type="EMBL" id="KAK2951828.1"/>
    </source>
</evidence>
<evidence type="ECO:0000256" key="13">
    <source>
        <dbReference type="ARBA" id="ARBA00023136"/>
    </source>
</evidence>
<evidence type="ECO:0000256" key="16">
    <source>
        <dbReference type="PIRNR" id="PIRNR000848"/>
    </source>
</evidence>
<keyword evidence="8 18" id="KW-0812">Transmembrane</keyword>
<evidence type="ECO:0000256" key="18">
    <source>
        <dbReference type="SAM" id="Phobius"/>
    </source>
</evidence>
<dbReference type="Gene3D" id="1.20.120.1760">
    <property type="match status" value="1"/>
</dbReference>
<comment type="cofactor">
    <cofactor evidence="1">
        <name>Mn(2+)</name>
        <dbReference type="ChEBI" id="CHEBI:29035"/>
    </cofactor>
</comment>
<keyword evidence="14 16" id="KW-0594">Phospholipid biosynthesis</keyword>
<keyword evidence="12 16" id="KW-0443">Lipid metabolism</keyword>
<reference evidence="19 20" key="1">
    <citation type="journal article" date="2022" name="bioRxiv">
        <title>Genomics of Preaxostyla Flagellates Illuminates Evolutionary Transitions and the Path Towards Mitochondrial Loss.</title>
        <authorList>
            <person name="Novak L.V.F."/>
            <person name="Treitli S.C."/>
            <person name="Pyrih J."/>
            <person name="Halakuc P."/>
            <person name="Pipaliya S.V."/>
            <person name="Vacek V."/>
            <person name="Brzon O."/>
            <person name="Soukal P."/>
            <person name="Eme L."/>
            <person name="Dacks J.B."/>
            <person name="Karnkowska A."/>
            <person name="Elias M."/>
            <person name="Hampl V."/>
        </authorList>
    </citation>
    <scope>NUCLEOTIDE SEQUENCE [LARGE SCALE GENOMIC DNA]</scope>
    <source>
        <strain evidence="19">NAU3</strain>
        <tissue evidence="19">Gut</tissue>
    </source>
</reference>
<dbReference type="PROSITE" id="PS00379">
    <property type="entry name" value="CDP_ALCOHOL_P_TRANSF"/>
    <property type="match status" value="1"/>
</dbReference>
<comment type="cofactor">
    <cofactor evidence="2">
        <name>Mg(2+)</name>
        <dbReference type="ChEBI" id="CHEBI:18420"/>
    </cofactor>
</comment>
<dbReference type="InterPro" id="IPR048254">
    <property type="entry name" value="CDP_ALCOHOL_P_TRANSF_CS"/>
</dbReference>
<evidence type="ECO:0000313" key="20">
    <source>
        <dbReference type="Proteomes" id="UP001281761"/>
    </source>
</evidence>
<accession>A0ABQ9XKF6</accession>
<evidence type="ECO:0000256" key="5">
    <source>
        <dbReference type="ARBA" id="ARBA00013212"/>
    </source>
</evidence>
<keyword evidence="6 16" id="KW-0444">Lipid biosynthesis</keyword>
<evidence type="ECO:0000256" key="12">
    <source>
        <dbReference type="ARBA" id="ARBA00023098"/>
    </source>
</evidence>
<keyword evidence="15 16" id="KW-1208">Phospholipid metabolism</keyword>
<comment type="similarity">
    <text evidence="4 16 17">Belongs to the CDP-alcohol phosphatidyltransferase class-I family.</text>
</comment>
<evidence type="ECO:0000256" key="11">
    <source>
        <dbReference type="ARBA" id="ARBA00022989"/>
    </source>
</evidence>
<dbReference type="EC" id="2.7.8.11" evidence="5 16"/>
<keyword evidence="7 16" id="KW-0808">Transferase</keyword>
<proteinExistence type="inferred from homology"/>
<evidence type="ECO:0000256" key="6">
    <source>
        <dbReference type="ARBA" id="ARBA00022516"/>
    </source>
</evidence>
<keyword evidence="9" id="KW-0479">Metal-binding</keyword>
<comment type="subcellular location">
    <subcellularLocation>
        <location evidence="3">Membrane</location>
        <topology evidence="3">Multi-pass membrane protein</topology>
    </subcellularLocation>
</comment>
<organism evidence="19 20">
    <name type="scientific">Blattamonas nauphoetae</name>
    <dbReference type="NCBI Taxonomy" id="2049346"/>
    <lineage>
        <taxon>Eukaryota</taxon>
        <taxon>Metamonada</taxon>
        <taxon>Preaxostyla</taxon>
        <taxon>Oxymonadida</taxon>
        <taxon>Blattamonas</taxon>
    </lineage>
</organism>
<evidence type="ECO:0000256" key="15">
    <source>
        <dbReference type="ARBA" id="ARBA00023264"/>
    </source>
</evidence>
<evidence type="ECO:0000256" key="9">
    <source>
        <dbReference type="ARBA" id="ARBA00022723"/>
    </source>
</evidence>
<protein>
    <recommendedName>
        <fullName evidence="5 16">CDP-diacylglycerol--inositol 3-phosphatidyltransferase</fullName>
        <ecNumber evidence="5 16">2.7.8.11</ecNumber>
    </recommendedName>
</protein>
<dbReference type="Proteomes" id="UP001281761">
    <property type="component" value="Unassembled WGS sequence"/>
</dbReference>
<evidence type="ECO:0000256" key="7">
    <source>
        <dbReference type="ARBA" id="ARBA00022679"/>
    </source>
</evidence>
<gene>
    <name evidence="19" type="ORF">BLNAU_13196</name>
</gene>
<evidence type="ECO:0000256" key="3">
    <source>
        <dbReference type="ARBA" id="ARBA00004141"/>
    </source>
</evidence>
<keyword evidence="20" id="KW-1185">Reference proteome</keyword>